<dbReference type="STRING" id="55188.A0A2H5QBR9"/>
<sequence length="446" mass="49095">MENLWCRYLAKILALEGSKDIAVGQPIAIIVEDPGDIGSVKNSVTSGTEINGEKKPTMILKMMLRSFTKISPSAKLLIPEHGLDASSLQASGPYGTLLKGDVLAAIKSEKASSRSSSHTEKTSPSFHPQTSPAVSQGSNLELSDSFEDLPNTQIRKLYLVLRPKKGICMKHKISSSFTKKYKIVNIAFRFSEEGFWLFNGSFSVPSVEFAYNRRLIHACLTAIARRLLELKQTAPHLYLSSKKHNIKVSVNDIVIKAVAVALKNVPEANSYWNVETEEIVLFDAIDISIAVATEKGLMTPIVRNADQKSISAISMEVKELAERAGKLAPHEFQGGTFSISNLGMFPVDQFCAIINTPLAGILVVGRGNQVVELVIGRNEIPAVVTKMNLTLSADHRVFEGKRTNSHVLSFQLCVLTSGTYEDCFYNHEESPLTECWSENRNLKILI</sequence>
<keyword evidence="5" id="KW-1185">Reference proteome</keyword>
<dbReference type="EMBL" id="BDQV01000291">
    <property type="protein sequence ID" value="GAY62023.1"/>
    <property type="molecule type" value="Genomic_DNA"/>
</dbReference>
<evidence type="ECO:0000313" key="4">
    <source>
        <dbReference type="EMBL" id="GAY62023.1"/>
    </source>
</evidence>
<dbReference type="PANTHER" id="PTHR23151">
    <property type="entry name" value="DIHYDROLIPOAMIDE ACETYL/SUCCINYL-TRANSFERASE-RELATED"/>
    <property type="match status" value="1"/>
</dbReference>
<dbReference type="Gene3D" id="3.30.559.10">
    <property type="entry name" value="Chloramphenicol acetyltransferase-like domain"/>
    <property type="match status" value="1"/>
</dbReference>
<feature type="domain" description="Peripheral subunit-binding (PSBD)" evidence="3">
    <location>
        <begin position="69"/>
        <end position="106"/>
    </location>
</feature>
<dbReference type="GO" id="GO:0005739">
    <property type="term" value="C:mitochondrion"/>
    <property type="evidence" value="ECO:0007669"/>
    <property type="project" value="TreeGrafter"/>
</dbReference>
<protein>
    <recommendedName>
        <fullName evidence="3">Peripheral subunit-binding (PSBD) domain-containing protein</fullName>
    </recommendedName>
</protein>
<proteinExistence type="inferred from homology"/>
<dbReference type="AlphaFoldDB" id="A0A2H5QBR9"/>
<reference evidence="4 5" key="1">
    <citation type="journal article" date="2017" name="Front. Genet.">
        <title>Draft sequencing of the heterozygous diploid genome of Satsuma (Citrus unshiu Marc.) using a hybrid assembly approach.</title>
        <authorList>
            <person name="Shimizu T."/>
            <person name="Tanizawa Y."/>
            <person name="Mochizuki T."/>
            <person name="Nagasaki H."/>
            <person name="Yoshioka T."/>
            <person name="Toyoda A."/>
            <person name="Fujiyama A."/>
            <person name="Kaminuma E."/>
            <person name="Nakamura Y."/>
        </authorList>
    </citation>
    <scope>NUCLEOTIDE SEQUENCE [LARGE SCALE GENOMIC DNA]</scope>
    <source>
        <strain evidence="5">cv. Miyagawa wase</strain>
    </source>
</reference>
<dbReference type="Pfam" id="PF02817">
    <property type="entry name" value="E3_binding"/>
    <property type="match status" value="1"/>
</dbReference>
<dbReference type="PANTHER" id="PTHR23151:SF90">
    <property type="entry name" value="DIHYDROLIPOYLLYSINE-RESIDUE ACETYLTRANSFERASE COMPONENT OF PYRUVATE DEHYDROGENASE COMPLEX, MITOCHONDRIAL-RELATED"/>
    <property type="match status" value="1"/>
</dbReference>
<evidence type="ECO:0000256" key="1">
    <source>
        <dbReference type="ARBA" id="ARBA00007317"/>
    </source>
</evidence>
<dbReference type="InterPro" id="IPR001078">
    <property type="entry name" value="2-oxoacid_DH_actylTfrase"/>
</dbReference>
<dbReference type="GO" id="GO:0006086">
    <property type="term" value="P:pyruvate decarboxylation to acetyl-CoA"/>
    <property type="evidence" value="ECO:0007669"/>
    <property type="project" value="InterPro"/>
</dbReference>
<feature type="region of interest" description="Disordered" evidence="2">
    <location>
        <begin position="110"/>
        <end position="138"/>
    </location>
</feature>
<dbReference type="Gene3D" id="4.10.320.10">
    <property type="entry name" value="E3-binding domain"/>
    <property type="match status" value="1"/>
</dbReference>
<comment type="similarity">
    <text evidence="1">Belongs to the 2-oxoacid dehydrogenase family.</text>
</comment>
<evidence type="ECO:0000256" key="2">
    <source>
        <dbReference type="SAM" id="MobiDB-lite"/>
    </source>
</evidence>
<dbReference type="Pfam" id="PF00198">
    <property type="entry name" value="2-oxoacid_dh"/>
    <property type="match status" value="1"/>
</dbReference>
<gene>
    <name evidence="4" type="ORF">CUMW_214620</name>
</gene>
<feature type="compositionally biased region" description="Polar residues" evidence="2">
    <location>
        <begin position="126"/>
        <end position="138"/>
    </location>
</feature>
<dbReference type="Proteomes" id="UP000236630">
    <property type="component" value="Unassembled WGS sequence"/>
</dbReference>
<organism evidence="4 5">
    <name type="scientific">Citrus unshiu</name>
    <name type="common">Satsuma mandarin</name>
    <name type="synonym">Citrus nobilis var. unshiu</name>
    <dbReference type="NCBI Taxonomy" id="55188"/>
    <lineage>
        <taxon>Eukaryota</taxon>
        <taxon>Viridiplantae</taxon>
        <taxon>Streptophyta</taxon>
        <taxon>Embryophyta</taxon>
        <taxon>Tracheophyta</taxon>
        <taxon>Spermatophyta</taxon>
        <taxon>Magnoliopsida</taxon>
        <taxon>eudicotyledons</taxon>
        <taxon>Gunneridae</taxon>
        <taxon>Pentapetalae</taxon>
        <taxon>rosids</taxon>
        <taxon>malvids</taxon>
        <taxon>Sapindales</taxon>
        <taxon>Rutaceae</taxon>
        <taxon>Aurantioideae</taxon>
        <taxon>Citrus</taxon>
    </lineage>
</organism>
<dbReference type="GO" id="GO:0045254">
    <property type="term" value="C:pyruvate dehydrogenase complex"/>
    <property type="evidence" value="ECO:0007669"/>
    <property type="project" value="InterPro"/>
</dbReference>
<dbReference type="GO" id="GO:0016746">
    <property type="term" value="F:acyltransferase activity"/>
    <property type="evidence" value="ECO:0007669"/>
    <property type="project" value="InterPro"/>
</dbReference>
<comment type="caution">
    <text evidence="4">The sequence shown here is derived from an EMBL/GenBank/DDBJ whole genome shotgun (WGS) entry which is preliminary data.</text>
</comment>
<name>A0A2H5QBR9_CITUN</name>
<feature type="compositionally biased region" description="Basic and acidic residues" evidence="2">
    <location>
        <begin position="110"/>
        <end position="121"/>
    </location>
</feature>
<dbReference type="InterPro" id="IPR004167">
    <property type="entry name" value="PSBD"/>
</dbReference>
<dbReference type="InterPro" id="IPR045257">
    <property type="entry name" value="E2/Pdx1"/>
</dbReference>
<feature type="non-terminal residue" evidence="4">
    <location>
        <position position="446"/>
    </location>
</feature>
<dbReference type="InterPro" id="IPR036625">
    <property type="entry name" value="E3-bd_dom_sf"/>
</dbReference>
<dbReference type="PROSITE" id="PS51826">
    <property type="entry name" value="PSBD"/>
    <property type="match status" value="1"/>
</dbReference>
<accession>A0A2H5QBR9</accession>
<dbReference type="SUPFAM" id="SSF52777">
    <property type="entry name" value="CoA-dependent acyltransferases"/>
    <property type="match status" value="1"/>
</dbReference>
<evidence type="ECO:0000313" key="5">
    <source>
        <dbReference type="Proteomes" id="UP000236630"/>
    </source>
</evidence>
<evidence type="ECO:0000259" key="3">
    <source>
        <dbReference type="PROSITE" id="PS51826"/>
    </source>
</evidence>
<dbReference type="InterPro" id="IPR023213">
    <property type="entry name" value="CAT-like_dom_sf"/>
</dbReference>
<dbReference type="SUPFAM" id="SSF47005">
    <property type="entry name" value="Peripheral subunit-binding domain of 2-oxo acid dehydrogenase complex"/>
    <property type="match status" value="1"/>
</dbReference>